<proteinExistence type="predicted"/>
<comment type="caution">
    <text evidence="1">The sequence shown here is derived from an EMBL/GenBank/DDBJ whole genome shotgun (WGS) entry which is preliminary data.</text>
</comment>
<sequence length="169" mass="18724">MMRRYRKKPVEVAAVQWTGSNEDELKKFAGHLFEVVDPEDRGDDPDQTAAIRDTLHNTWVRVYDGQWIAKGIKGEFYPVAEDVFAETYEPVHAAEITTHPAYAQWCATGERIHADLGATNANHASWIPHPFAGEGLPVCAACEQPEGSQIHWHDCAESGCGIPARVVEG</sequence>
<accession>A0ABV8G2L8</accession>
<dbReference type="RefSeq" id="WP_379526752.1">
    <property type="nucleotide sequence ID" value="NZ_JBHSBI010000002.1"/>
</dbReference>
<evidence type="ECO:0000313" key="2">
    <source>
        <dbReference type="Proteomes" id="UP001595851"/>
    </source>
</evidence>
<protein>
    <submittedName>
        <fullName evidence="1">Uncharacterized protein</fullName>
    </submittedName>
</protein>
<reference evidence="2" key="1">
    <citation type="journal article" date="2019" name="Int. J. Syst. Evol. Microbiol.">
        <title>The Global Catalogue of Microorganisms (GCM) 10K type strain sequencing project: providing services to taxonomists for standard genome sequencing and annotation.</title>
        <authorList>
            <consortium name="The Broad Institute Genomics Platform"/>
            <consortium name="The Broad Institute Genome Sequencing Center for Infectious Disease"/>
            <person name="Wu L."/>
            <person name="Ma J."/>
        </authorList>
    </citation>
    <scope>NUCLEOTIDE SEQUENCE [LARGE SCALE GENOMIC DNA]</scope>
    <source>
        <strain evidence="2">TBRC 1276</strain>
    </source>
</reference>
<gene>
    <name evidence="1" type="ORF">ACFOY2_05225</name>
</gene>
<dbReference type="EMBL" id="JBHSBI010000002">
    <property type="protein sequence ID" value="MFC4006612.1"/>
    <property type="molecule type" value="Genomic_DNA"/>
</dbReference>
<organism evidence="1 2">
    <name type="scientific">Nonomuraea purpurea</name>
    <dbReference type="NCBI Taxonomy" id="1849276"/>
    <lineage>
        <taxon>Bacteria</taxon>
        <taxon>Bacillati</taxon>
        <taxon>Actinomycetota</taxon>
        <taxon>Actinomycetes</taxon>
        <taxon>Streptosporangiales</taxon>
        <taxon>Streptosporangiaceae</taxon>
        <taxon>Nonomuraea</taxon>
    </lineage>
</organism>
<evidence type="ECO:0000313" key="1">
    <source>
        <dbReference type="EMBL" id="MFC4006612.1"/>
    </source>
</evidence>
<keyword evidence="2" id="KW-1185">Reference proteome</keyword>
<name>A0ABV8G2L8_9ACTN</name>
<dbReference type="Proteomes" id="UP001595851">
    <property type="component" value="Unassembled WGS sequence"/>
</dbReference>